<dbReference type="SUPFAM" id="SSF56112">
    <property type="entry name" value="Protein kinase-like (PK-like)"/>
    <property type="match status" value="1"/>
</dbReference>
<dbReference type="InterPro" id="IPR050660">
    <property type="entry name" value="NEK_Ser/Thr_kinase"/>
</dbReference>
<keyword evidence="7" id="KW-0067">ATP-binding</keyword>
<evidence type="ECO:0000256" key="4">
    <source>
        <dbReference type="ARBA" id="ARBA00022679"/>
    </source>
</evidence>
<dbReference type="Pfam" id="PF00069">
    <property type="entry name" value="Pkinase"/>
    <property type="match status" value="1"/>
</dbReference>
<dbReference type="PANTHER" id="PTHR43671:SF98">
    <property type="entry name" value="SERINE_THREONINE-PROTEIN KINASE NEK11"/>
    <property type="match status" value="1"/>
</dbReference>
<dbReference type="EMBL" id="MN740605">
    <property type="protein sequence ID" value="QHS78830.1"/>
    <property type="molecule type" value="Genomic_DNA"/>
</dbReference>
<organism evidence="12">
    <name type="scientific">viral metagenome</name>
    <dbReference type="NCBI Taxonomy" id="1070528"/>
    <lineage>
        <taxon>unclassified sequences</taxon>
        <taxon>metagenomes</taxon>
        <taxon>organismal metagenomes</taxon>
    </lineage>
</organism>
<dbReference type="SMART" id="SM00220">
    <property type="entry name" value="S_TKc"/>
    <property type="match status" value="1"/>
</dbReference>
<keyword evidence="5" id="KW-0547">Nucleotide-binding</keyword>
<feature type="domain" description="Protein kinase" evidence="11">
    <location>
        <begin position="130"/>
        <end position="387"/>
    </location>
</feature>
<feature type="region of interest" description="Disordered" evidence="10">
    <location>
        <begin position="396"/>
        <end position="437"/>
    </location>
</feature>
<dbReference type="PROSITE" id="PS00107">
    <property type="entry name" value="PROTEIN_KINASE_ATP"/>
    <property type="match status" value="1"/>
</dbReference>
<name>A0A6C0AHA5_9ZZZZ</name>
<comment type="catalytic activity">
    <reaction evidence="8">
        <text>L-threonyl-[protein] + ATP = O-phospho-L-threonyl-[protein] + ADP + H(+)</text>
        <dbReference type="Rhea" id="RHEA:46608"/>
        <dbReference type="Rhea" id="RHEA-COMP:11060"/>
        <dbReference type="Rhea" id="RHEA-COMP:11605"/>
        <dbReference type="ChEBI" id="CHEBI:15378"/>
        <dbReference type="ChEBI" id="CHEBI:30013"/>
        <dbReference type="ChEBI" id="CHEBI:30616"/>
        <dbReference type="ChEBI" id="CHEBI:61977"/>
        <dbReference type="ChEBI" id="CHEBI:456216"/>
        <dbReference type="EC" id="2.7.11.1"/>
    </reaction>
</comment>
<dbReference type="EC" id="2.7.11.1" evidence="2"/>
<dbReference type="GO" id="GO:0005634">
    <property type="term" value="C:nucleus"/>
    <property type="evidence" value="ECO:0007669"/>
    <property type="project" value="TreeGrafter"/>
</dbReference>
<proteinExistence type="inferred from homology"/>
<keyword evidence="3" id="KW-0723">Serine/threonine-protein kinase</keyword>
<keyword evidence="6" id="KW-0418">Kinase</keyword>
<reference evidence="12" key="1">
    <citation type="journal article" date="2020" name="Nature">
        <title>Giant virus diversity and host interactions through global metagenomics.</title>
        <authorList>
            <person name="Schulz F."/>
            <person name="Roux S."/>
            <person name="Paez-Espino D."/>
            <person name="Jungbluth S."/>
            <person name="Walsh D.A."/>
            <person name="Denef V.J."/>
            <person name="McMahon K.D."/>
            <person name="Konstantinidis K.T."/>
            <person name="Eloe-Fadrosh E.A."/>
            <person name="Kyrpides N.C."/>
            <person name="Woyke T."/>
        </authorList>
    </citation>
    <scope>NUCLEOTIDE SEQUENCE</scope>
    <source>
        <strain evidence="12">GVMAG-S-1024976-23</strain>
    </source>
</reference>
<evidence type="ECO:0000256" key="9">
    <source>
        <dbReference type="ARBA" id="ARBA00048679"/>
    </source>
</evidence>
<evidence type="ECO:0000256" key="8">
    <source>
        <dbReference type="ARBA" id="ARBA00047899"/>
    </source>
</evidence>
<keyword evidence="4" id="KW-0808">Transferase</keyword>
<dbReference type="Gene3D" id="1.10.510.10">
    <property type="entry name" value="Transferase(Phosphotransferase) domain 1"/>
    <property type="match status" value="1"/>
</dbReference>
<accession>A0A6C0AHA5</accession>
<dbReference type="GO" id="GO:0004674">
    <property type="term" value="F:protein serine/threonine kinase activity"/>
    <property type="evidence" value="ECO:0007669"/>
    <property type="project" value="UniProtKB-KW"/>
</dbReference>
<dbReference type="InterPro" id="IPR017441">
    <property type="entry name" value="Protein_kinase_ATP_BS"/>
</dbReference>
<dbReference type="InterPro" id="IPR000719">
    <property type="entry name" value="Prot_kinase_dom"/>
</dbReference>
<evidence type="ECO:0000256" key="10">
    <source>
        <dbReference type="SAM" id="MobiDB-lite"/>
    </source>
</evidence>
<evidence type="ECO:0000256" key="3">
    <source>
        <dbReference type="ARBA" id="ARBA00022527"/>
    </source>
</evidence>
<evidence type="ECO:0000256" key="2">
    <source>
        <dbReference type="ARBA" id="ARBA00012513"/>
    </source>
</evidence>
<dbReference type="PROSITE" id="PS00108">
    <property type="entry name" value="PROTEIN_KINASE_ST"/>
    <property type="match status" value="1"/>
</dbReference>
<protein>
    <recommendedName>
        <fullName evidence="2">non-specific serine/threonine protein kinase</fullName>
        <ecNumber evidence="2">2.7.11.1</ecNumber>
    </recommendedName>
</protein>
<sequence>MNKKFSLDLQDLQITGVSAIKSVRAATPVEETSKDFFLKLIENTIWSNNKIQMKKVLDSTKNLDKNIYSFLKNKNGLECLKIYQTIEKCNDNQQNKIALAKYLNLKGCSYYSWLYFTNITKEMYNVFKNHIWVTSLGKGGFAEAHLLKNIQNGNKTVIKLQKYCKSKIPRERIISEIKILNSISHKNIIKMKNYGISSSRVWIELEYADHGTLDKLLSTYSEKLISMSTNGILNCWSDILSGLEYLHSINIIHRDVKCENIFIFSFGKGAIFKLGDFNLSRINSSTSNYATSYCGTMCTMAPELIGNEPYTNKIDIWSFLCVGLRILLLKPINPLSISTEELEIRLSNCNKVSNCAQDLRNFMLYIHHLDPHTRPSAQECKETVEVLKFKFKSDNDDSNSNIDSEYWSHDNKPESIKNGPNEHVFGTNSGPIDEIEI</sequence>
<comment type="similarity">
    <text evidence="1">Belongs to the protein kinase superfamily. NEK Ser/Thr protein kinase family. NIMA subfamily.</text>
</comment>
<dbReference type="AlphaFoldDB" id="A0A6C0AHA5"/>
<dbReference type="PANTHER" id="PTHR43671">
    <property type="entry name" value="SERINE/THREONINE-PROTEIN KINASE NEK"/>
    <property type="match status" value="1"/>
</dbReference>
<dbReference type="InterPro" id="IPR008271">
    <property type="entry name" value="Ser/Thr_kinase_AS"/>
</dbReference>
<dbReference type="InterPro" id="IPR011009">
    <property type="entry name" value="Kinase-like_dom_sf"/>
</dbReference>
<evidence type="ECO:0000256" key="1">
    <source>
        <dbReference type="ARBA" id="ARBA00010886"/>
    </source>
</evidence>
<evidence type="ECO:0000256" key="6">
    <source>
        <dbReference type="ARBA" id="ARBA00022777"/>
    </source>
</evidence>
<dbReference type="GO" id="GO:0005524">
    <property type="term" value="F:ATP binding"/>
    <property type="evidence" value="ECO:0007669"/>
    <property type="project" value="UniProtKB-KW"/>
</dbReference>
<evidence type="ECO:0000256" key="7">
    <source>
        <dbReference type="ARBA" id="ARBA00022840"/>
    </source>
</evidence>
<feature type="compositionally biased region" description="Basic and acidic residues" evidence="10">
    <location>
        <begin position="406"/>
        <end position="415"/>
    </location>
</feature>
<comment type="catalytic activity">
    <reaction evidence="9">
        <text>L-seryl-[protein] + ATP = O-phospho-L-seryl-[protein] + ADP + H(+)</text>
        <dbReference type="Rhea" id="RHEA:17989"/>
        <dbReference type="Rhea" id="RHEA-COMP:9863"/>
        <dbReference type="Rhea" id="RHEA-COMP:11604"/>
        <dbReference type="ChEBI" id="CHEBI:15378"/>
        <dbReference type="ChEBI" id="CHEBI:29999"/>
        <dbReference type="ChEBI" id="CHEBI:30616"/>
        <dbReference type="ChEBI" id="CHEBI:83421"/>
        <dbReference type="ChEBI" id="CHEBI:456216"/>
        <dbReference type="EC" id="2.7.11.1"/>
    </reaction>
</comment>
<dbReference type="PROSITE" id="PS50011">
    <property type="entry name" value="PROTEIN_KINASE_DOM"/>
    <property type="match status" value="1"/>
</dbReference>
<evidence type="ECO:0000259" key="11">
    <source>
        <dbReference type="PROSITE" id="PS50011"/>
    </source>
</evidence>
<evidence type="ECO:0000256" key="5">
    <source>
        <dbReference type="ARBA" id="ARBA00022741"/>
    </source>
</evidence>
<evidence type="ECO:0000313" key="12">
    <source>
        <dbReference type="EMBL" id="QHS78830.1"/>
    </source>
</evidence>